<evidence type="ECO:0000256" key="2">
    <source>
        <dbReference type="ARBA" id="ARBA00022741"/>
    </source>
</evidence>
<dbReference type="InterPro" id="IPR018368">
    <property type="entry name" value="ClpA/B_CS1"/>
</dbReference>
<dbReference type="InterPro" id="IPR041546">
    <property type="entry name" value="ClpA/ClpB_AAA_lid"/>
</dbReference>
<keyword evidence="1" id="KW-0677">Repeat</keyword>
<evidence type="ECO:0000313" key="8">
    <source>
        <dbReference type="Proteomes" id="UP000077266"/>
    </source>
</evidence>
<protein>
    <submittedName>
        <fullName evidence="7">p-loop containing nucleoside triphosphate hydrolase protein</fullName>
    </submittedName>
</protein>
<evidence type="ECO:0000256" key="5">
    <source>
        <dbReference type="SAM" id="Coils"/>
    </source>
</evidence>
<dbReference type="PANTHER" id="PTHR11638">
    <property type="entry name" value="ATP-DEPENDENT CLP PROTEASE"/>
    <property type="match status" value="1"/>
</dbReference>
<dbReference type="GO" id="GO:0005524">
    <property type="term" value="F:ATP binding"/>
    <property type="evidence" value="ECO:0007669"/>
    <property type="project" value="UniProtKB-KW"/>
</dbReference>
<dbReference type="InParanoid" id="A0A165JC97"/>
<gene>
    <name evidence="7" type="ORF">EXIGLDRAFT_611485</name>
</gene>
<dbReference type="InterPro" id="IPR050130">
    <property type="entry name" value="ClpA_ClpB"/>
</dbReference>
<dbReference type="STRING" id="1314781.A0A165JC97"/>
<dbReference type="CDD" id="cd00009">
    <property type="entry name" value="AAA"/>
    <property type="match status" value="1"/>
</dbReference>
<feature type="coiled-coil region" evidence="5">
    <location>
        <begin position="287"/>
        <end position="314"/>
    </location>
</feature>
<dbReference type="PROSITE" id="PS00870">
    <property type="entry name" value="CLPAB_1"/>
    <property type="match status" value="1"/>
</dbReference>
<evidence type="ECO:0000256" key="1">
    <source>
        <dbReference type="ARBA" id="ARBA00022737"/>
    </source>
</evidence>
<reference evidence="7 8" key="1">
    <citation type="journal article" date="2016" name="Mol. Biol. Evol.">
        <title>Comparative Genomics of Early-Diverging Mushroom-Forming Fungi Provides Insights into the Origins of Lignocellulose Decay Capabilities.</title>
        <authorList>
            <person name="Nagy L.G."/>
            <person name="Riley R."/>
            <person name="Tritt A."/>
            <person name="Adam C."/>
            <person name="Daum C."/>
            <person name="Floudas D."/>
            <person name="Sun H."/>
            <person name="Yadav J.S."/>
            <person name="Pangilinan J."/>
            <person name="Larsson K.H."/>
            <person name="Matsuura K."/>
            <person name="Barry K."/>
            <person name="Labutti K."/>
            <person name="Kuo R."/>
            <person name="Ohm R.A."/>
            <person name="Bhattacharya S.S."/>
            <person name="Shirouzu T."/>
            <person name="Yoshinaga Y."/>
            <person name="Martin F.M."/>
            <person name="Grigoriev I.V."/>
            <person name="Hibbett D.S."/>
        </authorList>
    </citation>
    <scope>NUCLEOTIDE SEQUENCE [LARGE SCALE GENOMIC DNA]</scope>
    <source>
        <strain evidence="7 8">HHB12029</strain>
    </source>
</reference>
<dbReference type="InterPro" id="IPR003959">
    <property type="entry name" value="ATPase_AAA_core"/>
</dbReference>
<dbReference type="AlphaFoldDB" id="A0A165JC97"/>
<keyword evidence="8" id="KW-1185">Reference proteome</keyword>
<sequence>MALDKSHRTKNIKAIDRYASLRVSLIRERLTTCRHSFTRDLTELAEKKNFDPVLGRRAVILQVIEALSRRKKPNVILLGDPGVGKTALVEGLAQRIVAKNVPESIHGARILEVAMGALRGGATYHGEYEGRVKALLNDLIDGGSKIILFIDEIHLLMSGQGYRETSEMDAANLFKPALARGKFHCVGATTAEEYEIFVQPDQALVRRFACVHVNEPSIKDTETILRGLRKVYEKHHKARISDASIVAAAGSAKRYLPNGRLPDAAITLIDDACVSVVMSKQVGPREIDKCATVIEALEWEMTSLEEEHDRESASRRAVDLLELVVSRNQLALEKRKFEQSKKRGNNIIRLRGDLDKLRTMVNDAREKGDKRLAESYQSVLEIEEGHLSKLVAGGDPTSVTAELIAELVQSRRS</sequence>
<dbReference type="GO" id="GO:0005737">
    <property type="term" value="C:cytoplasm"/>
    <property type="evidence" value="ECO:0007669"/>
    <property type="project" value="TreeGrafter"/>
</dbReference>
<organism evidence="7 8">
    <name type="scientific">Exidia glandulosa HHB12029</name>
    <dbReference type="NCBI Taxonomy" id="1314781"/>
    <lineage>
        <taxon>Eukaryota</taxon>
        <taxon>Fungi</taxon>
        <taxon>Dikarya</taxon>
        <taxon>Basidiomycota</taxon>
        <taxon>Agaricomycotina</taxon>
        <taxon>Agaricomycetes</taxon>
        <taxon>Auriculariales</taxon>
        <taxon>Exidiaceae</taxon>
        <taxon>Exidia</taxon>
    </lineage>
</organism>
<keyword evidence="5" id="KW-0175">Coiled coil</keyword>
<dbReference type="GO" id="GO:0034605">
    <property type="term" value="P:cellular response to heat"/>
    <property type="evidence" value="ECO:0007669"/>
    <property type="project" value="TreeGrafter"/>
</dbReference>
<keyword evidence="3" id="KW-0067">ATP-binding</keyword>
<dbReference type="PANTHER" id="PTHR11638:SF18">
    <property type="entry name" value="HEAT SHOCK PROTEIN 104"/>
    <property type="match status" value="1"/>
</dbReference>
<dbReference type="OrthoDB" id="47330at2759"/>
<keyword evidence="2" id="KW-0547">Nucleotide-binding</keyword>
<dbReference type="InterPro" id="IPR003593">
    <property type="entry name" value="AAA+_ATPase"/>
</dbReference>
<evidence type="ECO:0000259" key="6">
    <source>
        <dbReference type="SMART" id="SM00382"/>
    </source>
</evidence>
<evidence type="ECO:0000313" key="7">
    <source>
        <dbReference type="EMBL" id="KZV94638.1"/>
    </source>
</evidence>
<evidence type="ECO:0000256" key="4">
    <source>
        <dbReference type="ARBA" id="ARBA00023186"/>
    </source>
</evidence>
<dbReference type="GO" id="GO:0016887">
    <property type="term" value="F:ATP hydrolysis activity"/>
    <property type="evidence" value="ECO:0007669"/>
    <property type="project" value="InterPro"/>
</dbReference>
<proteinExistence type="predicted"/>
<dbReference type="Proteomes" id="UP000077266">
    <property type="component" value="Unassembled WGS sequence"/>
</dbReference>
<dbReference type="Pfam" id="PF00004">
    <property type="entry name" value="AAA"/>
    <property type="match status" value="1"/>
</dbReference>
<name>A0A165JC97_EXIGL</name>
<keyword evidence="7" id="KW-0378">Hydrolase</keyword>
<dbReference type="SUPFAM" id="SSF52540">
    <property type="entry name" value="P-loop containing nucleoside triphosphate hydrolases"/>
    <property type="match status" value="1"/>
</dbReference>
<dbReference type="SMART" id="SM00382">
    <property type="entry name" value="AAA"/>
    <property type="match status" value="1"/>
</dbReference>
<dbReference type="Pfam" id="PF17871">
    <property type="entry name" value="AAA_lid_9"/>
    <property type="match status" value="1"/>
</dbReference>
<dbReference type="InterPro" id="IPR027417">
    <property type="entry name" value="P-loop_NTPase"/>
</dbReference>
<dbReference type="EMBL" id="KV425969">
    <property type="protein sequence ID" value="KZV94638.1"/>
    <property type="molecule type" value="Genomic_DNA"/>
</dbReference>
<evidence type="ECO:0000256" key="3">
    <source>
        <dbReference type="ARBA" id="ARBA00022840"/>
    </source>
</evidence>
<dbReference type="Gene3D" id="3.40.50.300">
    <property type="entry name" value="P-loop containing nucleotide triphosphate hydrolases"/>
    <property type="match status" value="2"/>
</dbReference>
<keyword evidence="4" id="KW-0143">Chaperone</keyword>
<accession>A0A165JC97</accession>
<feature type="domain" description="AAA+ ATPase" evidence="6">
    <location>
        <begin position="71"/>
        <end position="219"/>
    </location>
</feature>